<evidence type="ECO:0000259" key="1">
    <source>
        <dbReference type="Pfam" id="PF00005"/>
    </source>
</evidence>
<proteinExistence type="predicted"/>
<dbReference type="Gene3D" id="3.40.50.300">
    <property type="entry name" value="P-loop containing nucleotide triphosphate hydrolases"/>
    <property type="match status" value="1"/>
</dbReference>
<dbReference type="EMBL" id="UINC01162494">
    <property type="protein sequence ID" value="SVD62275.1"/>
    <property type="molecule type" value="Genomic_DNA"/>
</dbReference>
<feature type="non-terminal residue" evidence="2">
    <location>
        <position position="37"/>
    </location>
</feature>
<evidence type="ECO:0000313" key="2">
    <source>
        <dbReference type="EMBL" id="SVD62275.1"/>
    </source>
</evidence>
<dbReference type="SUPFAM" id="SSF52540">
    <property type="entry name" value="P-loop containing nucleoside triphosphate hydrolases"/>
    <property type="match status" value="1"/>
</dbReference>
<dbReference type="GO" id="GO:0005524">
    <property type="term" value="F:ATP binding"/>
    <property type="evidence" value="ECO:0007669"/>
    <property type="project" value="InterPro"/>
</dbReference>
<feature type="domain" description="ABC transporter" evidence="1">
    <location>
        <begin position="2"/>
        <end position="30"/>
    </location>
</feature>
<dbReference type="Pfam" id="PF00005">
    <property type="entry name" value="ABC_tran"/>
    <property type="match status" value="1"/>
</dbReference>
<gene>
    <name evidence="2" type="ORF">METZ01_LOCUS415129</name>
</gene>
<organism evidence="2">
    <name type="scientific">marine metagenome</name>
    <dbReference type="NCBI Taxonomy" id="408172"/>
    <lineage>
        <taxon>unclassified sequences</taxon>
        <taxon>metagenomes</taxon>
        <taxon>ecological metagenomes</taxon>
    </lineage>
</organism>
<dbReference type="InterPro" id="IPR003439">
    <property type="entry name" value="ABC_transporter-like_ATP-bd"/>
</dbReference>
<dbReference type="AlphaFoldDB" id="A0A382WV66"/>
<dbReference type="GO" id="GO:0016887">
    <property type="term" value="F:ATP hydrolysis activity"/>
    <property type="evidence" value="ECO:0007669"/>
    <property type="project" value="InterPro"/>
</dbReference>
<reference evidence="2" key="1">
    <citation type="submission" date="2018-05" db="EMBL/GenBank/DDBJ databases">
        <authorList>
            <person name="Lanie J.A."/>
            <person name="Ng W.-L."/>
            <person name="Kazmierczak K.M."/>
            <person name="Andrzejewski T.M."/>
            <person name="Davidsen T.M."/>
            <person name="Wayne K.J."/>
            <person name="Tettelin H."/>
            <person name="Glass J.I."/>
            <person name="Rusch D."/>
            <person name="Podicherti R."/>
            <person name="Tsui H.-C.T."/>
            <person name="Winkler M.E."/>
        </authorList>
    </citation>
    <scope>NUCLEOTIDE SEQUENCE</scope>
</reference>
<name>A0A382WV66_9ZZZZ</name>
<protein>
    <recommendedName>
        <fullName evidence="1">ABC transporter domain-containing protein</fullName>
    </recommendedName>
</protein>
<accession>A0A382WV66</accession>
<dbReference type="InterPro" id="IPR027417">
    <property type="entry name" value="P-loop_NTPase"/>
</dbReference>
<sequence length="37" mass="4022">MGKSTLIRVLSGLIKPTKGLIELMGNNITNYAPHLRA</sequence>